<feature type="chain" id="PRO_5008371680" evidence="1">
    <location>
        <begin position="18"/>
        <end position="52"/>
    </location>
</feature>
<name>A0A1A8I3C8_NOTKU</name>
<gene>
    <name evidence="2" type="primary">Nfu_g_1_000604</name>
</gene>
<feature type="non-terminal residue" evidence="2">
    <location>
        <position position="1"/>
    </location>
</feature>
<feature type="signal peptide" evidence="1">
    <location>
        <begin position="1"/>
        <end position="17"/>
    </location>
</feature>
<protein>
    <submittedName>
        <fullName evidence="2">Uncharacterized protein</fullName>
    </submittedName>
</protein>
<sequence>VLLVLFLSAQPLTSVYLYRPSPGAVLSITATSGGAPLVLLKIKHLFFPTYVS</sequence>
<feature type="non-terminal residue" evidence="2">
    <location>
        <position position="52"/>
    </location>
</feature>
<dbReference type="AlphaFoldDB" id="A0A1A8I3C8"/>
<accession>A0A1A8I3C8</accession>
<reference evidence="2" key="2">
    <citation type="submission" date="2016-06" db="EMBL/GenBank/DDBJ databases">
        <title>The genome of a short-lived fish provides insights into sex chromosome evolution and the genetic control of aging.</title>
        <authorList>
            <person name="Reichwald K."/>
            <person name="Felder M."/>
            <person name="Petzold A."/>
            <person name="Koch P."/>
            <person name="Groth M."/>
            <person name="Platzer M."/>
        </authorList>
    </citation>
    <scope>NUCLEOTIDE SEQUENCE</scope>
    <source>
        <tissue evidence="2">Brain</tissue>
    </source>
</reference>
<proteinExistence type="predicted"/>
<keyword evidence="1" id="KW-0732">Signal</keyword>
<dbReference type="EMBL" id="HAED01004418">
    <property type="protein sequence ID" value="SBQ90448.1"/>
    <property type="molecule type" value="Transcribed_RNA"/>
</dbReference>
<evidence type="ECO:0000313" key="2">
    <source>
        <dbReference type="EMBL" id="SBQ90448.1"/>
    </source>
</evidence>
<reference evidence="2" key="1">
    <citation type="submission" date="2016-05" db="EMBL/GenBank/DDBJ databases">
        <authorList>
            <person name="Lavstsen T."/>
            <person name="Jespersen J.S."/>
        </authorList>
    </citation>
    <scope>NUCLEOTIDE SEQUENCE</scope>
    <source>
        <tissue evidence="2">Brain</tissue>
    </source>
</reference>
<evidence type="ECO:0000256" key="1">
    <source>
        <dbReference type="SAM" id="SignalP"/>
    </source>
</evidence>
<organism evidence="2">
    <name type="scientific">Nothobranchius kuhntae</name>
    <name type="common">Beira killifish</name>
    <dbReference type="NCBI Taxonomy" id="321403"/>
    <lineage>
        <taxon>Eukaryota</taxon>
        <taxon>Metazoa</taxon>
        <taxon>Chordata</taxon>
        <taxon>Craniata</taxon>
        <taxon>Vertebrata</taxon>
        <taxon>Euteleostomi</taxon>
        <taxon>Actinopterygii</taxon>
        <taxon>Neopterygii</taxon>
        <taxon>Teleostei</taxon>
        <taxon>Neoteleostei</taxon>
        <taxon>Acanthomorphata</taxon>
        <taxon>Ovalentaria</taxon>
        <taxon>Atherinomorphae</taxon>
        <taxon>Cyprinodontiformes</taxon>
        <taxon>Nothobranchiidae</taxon>
        <taxon>Nothobranchius</taxon>
    </lineage>
</organism>